<name>A0A8H7MHK9_9PLEO</name>
<dbReference type="EMBL" id="RZGK01000015">
    <property type="protein sequence ID" value="KAF9693562.1"/>
    <property type="molecule type" value="Genomic_DNA"/>
</dbReference>
<reference evidence="1" key="1">
    <citation type="submission" date="2018-12" db="EMBL/GenBank/DDBJ databases">
        <authorList>
            <person name="Syme R.A."/>
            <person name="Farfan-Caceres L."/>
            <person name="Lichtenzveig J."/>
        </authorList>
    </citation>
    <scope>NUCLEOTIDE SEQUENCE</scope>
    <source>
        <strain evidence="1">Al4</strain>
    </source>
</reference>
<reference evidence="1" key="2">
    <citation type="submission" date="2020-09" db="EMBL/GenBank/DDBJ databases">
        <title>Reference genome assembly for Australian Ascochyta lentis isolate Al4.</title>
        <authorList>
            <person name="Lee R.C."/>
            <person name="Farfan-Caceres L.M."/>
            <person name="Debler J.W."/>
            <person name="Williams A.H."/>
            <person name="Henares B.M."/>
        </authorList>
    </citation>
    <scope>NUCLEOTIDE SEQUENCE</scope>
    <source>
        <strain evidence="1">Al4</strain>
    </source>
</reference>
<gene>
    <name evidence="1" type="ORF">EKO04_008427</name>
</gene>
<accession>A0A8H7MHK9</accession>
<proteinExistence type="predicted"/>
<protein>
    <submittedName>
        <fullName evidence="1">Uncharacterized protein</fullName>
    </submittedName>
</protein>
<organism evidence="1 2">
    <name type="scientific">Ascochyta lentis</name>
    <dbReference type="NCBI Taxonomy" id="205686"/>
    <lineage>
        <taxon>Eukaryota</taxon>
        <taxon>Fungi</taxon>
        <taxon>Dikarya</taxon>
        <taxon>Ascomycota</taxon>
        <taxon>Pezizomycotina</taxon>
        <taxon>Dothideomycetes</taxon>
        <taxon>Pleosporomycetidae</taxon>
        <taxon>Pleosporales</taxon>
        <taxon>Pleosporineae</taxon>
        <taxon>Didymellaceae</taxon>
        <taxon>Ascochyta</taxon>
    </lineage>
</organism>
<comment type="caution">
    <text evidence="1">The sequence shown here is derived from an EMBL/GenBank/DDBJ whole genome shotgun (WGS) entry which is preliminary data.</text>
</comment>
<dbReference type="AlphaFoldDB" id="A0A8H7MHK9"/>
<sequence length="90" mass="10032">MASDAQHPPPPPPHPRSLADWGRYYRVDVSIAHIEALCRGEQPTLALAYCDVVEHWLQLSQSAPADAARLAAWWACYRAAMVTRLPLRLG</sequence>
<keyword evidence="2" id="KW-1185">Reference proteome</keyword>
<evidence type="ECO:0000313" key="1">
    <source>
        <dbReference type="EMBL" id="KAF9693562.1"/>
    </source>
</evidence>
<evidence type="ECO:0000313" key="2">
    <source>
        <dbReference type="Proteomes" id="UP000651452"/>
    </source>
</evidence>
<dbReference type="Proteomes" id="UP000651452">
    <property type="component" value="Unassembled WGS sequence"/>
</dbReference>